<proteinExistence type="predicted"/>
<evidence type="ECO:0000313" key="3">
    <source>
        <dbReference type="EMBL" id="NHO32576.1"/>
    </source>
</evidence>
<evidence type="ECO:0000256" key="1">
    <source>
        <dbReference type="ARBA" id="ARBA00022448"/>
    </source>
</evidence>
<feature type="domain" description="ABC transporter" evidence="2">
    <location>
        <begin position="57"/>
        <end position="290"/>
    </location>
</feature>
<sequence length="424" mass="44942">MCPCSSQCGQSASGHRFFRESADGTVAILTRFCICGSMLLMMTQHASLAGQRSPAPATTASLSLVAAVLSRGRFPLTFSLEDGECLALFSLSETGDERGVVADTLAGHHPFVSGRMTVAGQDVTHRPAGTRGIAVVSRREVLFDHLTVRENVAFPLRVKGIPASELRRLTDERLALLGLDSIANTRPPGLSDGQRLRAALARALATEPGVVILDDIFSGLDAETRRDIHLRLIRLRRARALSLLLITRDRADALAAARRIGVMADGVLLQLGDAATLIERPASPRVASAMGDANVLIGLAISVDDDIAHVRLACGGEMEAMADPSLTEGDLVELCVRPNQIAPLFQRRQAATQEESEGCLPATLLDVIHLGDLIVLRFRLADGTELTVHRPPGTMAPGVSPGSTALLAWRAGNALAFPSGGKQG</sequence>
<dbReference type="Pfam" id="PF00005">
    <property type="entry name" value="ABC_tran"/>
    <property type="match status" value="1"/>
</dbReference>
<evidence type="ECO:0000313" key="4">
    <source>
        <dbReference type="Proteomes" id="UP000615326"/>
    </source>
</evidence>
<dbReference type="Proteomes" id="UP000615326">
    <property type="component" value="Unassembled WGS sequence"/>
</dbReference>
<dbReference type="InterPro" id="IPR013611">
    <property type="entry name" value="Transp-assoc_OB_typ2"/>
</dbReference>
<dbReference type="Pfam" id="PF08402">
    <property type="entry name" value="TOBE_2"/>
    <property type="match status" value="1"/>
</dbReference>
<organism evidence="3 4">
    <name type="scientific">Acetobacter fallax</name>
    <dbReference type="NCBI Taxonomy" id="1737473"/>
    <lineage>
        <taxon>Bacteria</taxon>
        <taxon>Pseudomonadati</taxon>
        <taxon>Pseudomonadota</taxon>
        <taxon>Alphaproteobacteria</taxon>
        <taxon>Acetobacterales</taxon>
        <taxon>Acetobacteraceae</taxon>
        <taxon>Acetobacter</taxon>
    </lineage>
</organism>
<dbReference type="SUPFAM" id="SSF50331">
    <property type="entry name" value="MOP-like"/>
    <property type="match status" value="1"/>
</dbReference>
<dbReference type="InterPro" id="IPR008995">
    <property type="entry name" value="Mo/tungstate-bd_C_term_dom"/>
</dbReference>
<keyword evidence="3" id="KW-0067">ATP-binding</keyword>
<name>A0ABX0KC00_9PROT</name>
<keyword evidence="4" id="KW-1185">Reference proteome</keyword>
<reference evidence="3 4" key="1">
    <citation type="journal article" date="2020" name="Int. J. Syst. Evol. Microbiol.">
        <title>Novel acetic acid bacteria from cider fermentations: Acetobacter conturbans sp. nov. and Acetobacter fallax sp. nov.</title>
        <authorList>
            <person name="Sombolestani A.S."/>
            <person name="Cleenwerck I."/>
            <person name="Cnockaert M."/>
            <person name="Borremans W."/>
            <person name="Wieme A.D."/>
            <person name="De Vuyst L."/>
            <person name="Vandamme P."/>
        </authorList>
    </citation>
    <scope>NUCLEOTIDE SEQUENCE [LARGE SCALE GENOMIC DNA]</scope>
    <source>
        <strain evidence="3 4">LMG 1637</strain>
    </source>
</reference>
<comment type="caution">
    <text evidence="3">The sequence shown here is derived from an EMBL/GenBank/DDBJ whole genome shotgun (WGS) entry which is preliminary data.</text>
</comment>
<dbReference type="PANTHER" id="PTHR42781">
    <property type="entry name" value="SPERMIDINE/PUTRESCINE IMPORT ATP-BINDING PROTEIN POTA"/>
    <property type="match status" value="1"/>
</dbReference>
<dbReference type="InterPro" id="IPR050093">
    <property type="entry name" value="ABC_SmlMolc_Importer"/>
</dbReference>
<gene>
    <name evidence="3" type="ORF">GOB84_08380</name>
</gene>
<dbReference type="Gene3D" id="3.40.50.300">
    <property type="entry name" value="P-loop containing nucleotide triphosphate hydrolases"/>
    <property type="match status" value="1"/>
</dbReference>
<dbReference type="InterPro" id="IPR027417">
    <property type="entry name" value="P-loop_NTPase"/>
</dbReference>
<dbReference type="PROSITE" id="PS50893">
    <property type="entry name" value="ABC_TRANSPORTER_2"/>
    <property type="match status" value="1"/>
</dbReference>
<dbReference type="SUPFAM" id="SSF52540">
    <property type="entry name" value="P-loop containing nucleoside triphosphate hydrolases"/>
    <property type="match status" value="1"/>
</dbReference>
<protein>
    <submittedName>
        <fullName evidence="3">ATP-binding cassette domain-containing protein</fullName>
    </submittedName>
</protein>
<dbReference type="EMBL" id="WOSW01000012">
    <property type="protein sequence ID" value="NHO32576.1"/>
    <property type="molecule type" value="Genomic_DNA"/>
</dbReference>
<accession>A0ABX0KC00</accession>
<keyword evidence="1" id="KW-0813">Transport</keyword>
<dbReference type="InterPro" id="IPR003439">
    <property type="entry name" value="ABC_transporter-like_ATP-bd"/>
</dbReference>
<dbReference type="PANTHER" id="PTHR42781:SF4">
    <property type="entry name" value="SPERMIDINE_PUTRESCINE IMPORT ATP-BINDING PROTEIN POTA"/>
    <property type="match status" value="1"/>
</dbReference>
<evidence type="ECO:0000259" key="2">
    <source>
        <dbReference type="PROSITE" id="PS50893"/>
    </source>
</evidence>
<dbReference type="GO" id="GO:0005524">
    <property type="term" value="F:ATP binding"/>
    <property type="evidence" value="ECO:0007669"/>
    <property type="project" value="UniProtKB-KW"/>
</dbReference>
<keyword evidence="3" id="KW-0547">Nucleotide-binding</keyword>